<gene>
    <name evidence="5" type="ORF">NCGR_LOCUS53202</name>
</gene>
<dbReference type="Pfam" id="PF24933">
    <property type="entry name" value="DUF7751"/>
    <property type="match status" value="1"/>
</dbReference>
<dbReference type="InterPro" id="IPR047008">
    <property type="entry name" value="XRN1_SH3_sf"/>
</dbReference>
<sequence length="960" mass="104807">MEDTHRSAAPAAAAPGGNGSAGGGKDDTGRGKRPAPSASALPGNKRSKAGVKELEPALWAKMLSQYSQTPHVLLSVSEISVGRGHKCHIVLDDQTVDTNLCLLRLRHLERGGPWELEVTGKGGSVVVNGTQIIRGAKVPLSGGDEIFFGRSGVHGYIFQHPLTGPNILASGHNNLGGPLAVPTASRENNQGIEKTALENQSNFGSPNPSATLSASGWQAFKDGLKQGILSPKDIHVTLDNFPYYLSDSTKEILLLSAFVHMDKEFNKCSQKVSSLNQRILLSGPSGSELYQETLIKALAKHFDARLLILDSLILCGMSSKLQESLKDVRSDDAPTFSSGADIVGTSRKNTFREGDRVEYIGDGSLKLTPSSYVYRGEVVLAFEKNGSSKVGVLFDDPINAGNDLGGLCDRNRGLFCYAAELRLDSSGGEVDSLALGKFIEVISEESKSSNLFVLLKDVEKSFTKCRESLINDLPPGVLIIGSHTQAQSYKDQEAIGSKPEGSRSATESTKHLNNLFPNKISIDLPQNGAQISNLKKRLEQDTETLKDKANISNIRMFLTSREIECIGLEELSINDRLLTNEDVDKIVGYAISHHLQNFGRPKCVKMELPIESLKYGLSVVQRTHSENKSPKHVLKGMLTENVFEEKILLNVISPNDPGVTFVDIGVLDDVKETLKKLVMLPLHRPELFNEGQLRKPVKGILLFGPPGTGKTMLAKAVATEAGANIINLSVSSITSKWLGEAEKYVKAIFSLASKLSPAIIFVDEVDSFLGKIERPGEHEAMSKFKNEFLINWDGLHTKEQEHVTVLGATNRPFDLGDAVIRRLMVSVPDASSREKILKVILSKEMLAPDMDLKLVASMAGGYLWTDLKNLCVTAAFRPLDEIMEKEKKEKSLAIAEGWPEPPLYGTKDIRPLEMDDFKFALGQVHASFSPNSSTMDKFIEWNNKFGGGISKLKQTLSYFM</sequence>
<dbReference type="OrthoDB" id="10254455at2759"/>
<dbReference type="GO" id="GO:0005524">
    <property type="term" value="F:ATP binding"/>
    <property type="evidence" value="ECO:0007669"/>
    <property type="project" value="UniProtKB-KW"/>
</dbReference>
<dbReference type="EMBL" id="CAJGYO010000015">
    <property type="protein sequence ID" value="CAD6269905.1"/>
    <property type="molecule type" value="Genomic_DNA"/>
</dbReference>
<feature type="region of interest" description="Disordered" evidence="3">
    <location>
        <begin position="489"/>
        <end position="508"/>
    </location>
</feature>
<dbReference type="InterPro" id="IPR003959">
    <property type="entry name" value="ATPase_AAA_core"/>
</dbReference>
<dbReference type="InterPro" id="IPR056653">
    <property type="entry name" value="DUF7751"/>
</dbReference>
<comment type="caution">
    <text evidence="5">The sequence shown here is derived from an EMBL/GenBank/DDBJ whole genome shotgun (WGS) entry which is preliminary data.</text>
</comment>
<dbReference type="Gene3D" id="3.40.50.300">
    <property type="entry name" value="P-loop containing nucleotide triphosphate hydrolases"/>
    <property type="match status" value="1"/>
</dbReference>
<dbReference type="Gene3D" id="1.10.8.60">
    <property type="match status" value="1"/>
</dbReference>
<dbReference type="Gene3D" id="2.60.200.20">
    <property type="match status" value="1"/>
</dbReference>
<dbReference type="InterPro" id="IPR003593">
    <property type="entry name" value="AAA+_ATPase"/>
</dbReference>
<protein>
    <recommendedName>
        <fullName evidence="4">AAA+ ATPase domain-containing protein</fullName>
    </recommendedName>
</protein>
<dbReference type="AlphaFoldDB" id="A0A811RJC9"/>
<feature type="domain" description="AAA+ ATPase" evidence="4">
    <location>
        <begin position="696"/>
        <end position="841"/>
    </location>
</feature>
<evidence type="ECO:0000313" key="6">
    <source>
        <dbReference type="Proteomes" id="UP000604825"/>
    </source>
</evidence>
<evidence type="ECO:0000256" key="1">
    <source>
        <dbReference type="ARBA" id="ARBA00022741"/>
    </source>
</evidence>
<dbReference type="GO" id="GO:0005741">
    <property type="term" value="C:mitochondrial outer membrane"/>
    <property type="evidence" value="ECO:0007669"/>
    <property type="project" value="TreeGrafter"/>
</dbReference>
<feature type="region of interest" description="Disordered" evidence="3">
    <location>
        <begin position="1"/>
        <end position="47"/>
    </location>
</feature>
<dbReference type="PANTHER" id="PTHR45644:SF73">
    <property type="entry name" value="AAA-TYPE ATPASE FAMILY PROTEIN"/>
    <property type="match status" value="1"/>
</dbReference>
<dbReference type="InterPro" id="IPR008984">
    <property type="entry name" value="SMAD_FHA_dom_sf"/>
</dbReference>
<dbReference type="SMART" id="SM00382">
    <property type="entry name" value="AAA"/>
    <property type="match status" value="1"/>
</dbReference>
<keyword evidence="2" id="KW-0067">ATP-binding</keyword>
<name>A0A811RJC9_9POAL</name>
<dbReference type="Pfam" id="PF18129">
    <property type="entry name" value="SH3_12"/>
    <property type="match status" value="1"/>
</dbReference>
<dbReference type="Pfam" id="PF00004">
    <property type="entry name" value="AAA"/>
    <property type="match status" value="1"/>
</dbReference>
<dbReference type="Gene3D" id="2.30.30.750">
    <property type="match status" value="1"/>
</dbReference>
<keyword evidence="1" id="KW-0547">Nucleotide-binding</keyword>
<dbReference type="PANTHER" id="PTHR45644">
    <property type="entry name" value="AAA ATPASE, PUTATIVE (AFU_ORTHOLOGUE AFUA_2G12920)-RELATED-RELATED"/>
    <property type="match status" value="1"/>
</dbReference>
<dbReference type="Pfam" id="PF00498">
    <property type="entry name" value="FHA"/>
    <property type="match status" value="1"/>
</dbReference>
<dbReference type="InterPro" id="IPR027417">
    <property type="entry name" value="P-loop_NTPase"/>
</dbReference>
<evidence type="ECO:0000256" key="2">
    <source>
        <dbReference type="ARBA" id="ARBA00022840"/>
    </source>
</evidence>
<dbReference type="InterPro" id="IPR051701">
    <property type="entry name" value="Mito_OM_Translocase_MSP1"/>
</dbReference>
<reference evidence="5" key="1">
    <citation type="submission" date="2020-10" db="EMBL/GenBank/DDBJ databases">
        <authorList>
            <person name="Han B."/>
            <person name="Lu T."/>
            <person name="Zhao Q."/>
            <person name="Huang X."/>
            <person name="Zhao Y."/>
        </authorList>
    </citation>
    <scope>NUCLEOTIDE SEQUENCE</scope>
</reference>
<accession>A0A811RJC9</accession>
<evidence type="ECO:0000313" key="5">
    <source>
        <dbReference type="EMBL" id="CAD6269905.1"/>
    </source>
</evidence>
<dbReference type="SUPFAM" id="SSF49879">
    <property type="entry name" value="SMAD/FHA domain"/>
    <property type="match status" value="1"/>
</dbReference>
<dbReference type="Proteomes" id="UP000604825">
    <property type="component" value="Unassembled WGS sequence"/>
</dbReference>
<dbReference type="InterPro" id="IPR000253">
    <property type="entry name" value="FHA_dom"/>
</dbReference>
<dbReference type="GO" id="GO:0016887">
    <property type="term" value="F:ATP hydrolysis activity"/>
    <property type="evidence" value="ECO:0007669"/>
    <property type="project" value="InterPro"/>
</dbReference>
<dbReference type="CDD" id="cd00060">
    <property type="entry name" value="FHA"/>
    <property type="match status" value="1"/>
</dbReference>
<proteinExistence type="predicted"/>
<organism evidence="5 6">
    <name type="scientific">Miscanthus lutarioriparius</name>
    <dbReference type="NCBI Taxonomy" id="422564"/>
    <lineage>
        <taxon>Eukaryota</taxon>
        <taxon>Viridiplantae</taxon>
        <taxon>Streptophyta</taxon>
        <taxon>Embryophyta</taxon>
        <taxon>Tracheophyta</taxon>
        <taxon>Spermatophyta</taxon>
        <taxon>Magnoliopsida</taxon>
        <taxon>Liliopsida</taxon>
        <taxon>Poales</taxon>
        <taxon>Poaceae</taxon>
        <taxon>PACMAD clade</taxon>
        <taxon>Panicoideae</taxon>
        <taxon>Andropogonodae</taxon>
        <taxon>Andropogoneae</taxon>
        <taxon>Saccharinae</taxon>
        <taxon>Miscanthus</taxon>
    </lineage>
</organism>
<evidence type="ECO:0000256" key="3">
    <source>
        <dbReference type="SAM" id="MobiDB-lite"/>
    </source>
</evidence>
<evidence type="ECO:0000259" key="4">
    <source>
        <dbReference type="SMART" id="SM00382"/>
    </source>
</evidence>
<keyword evidence="6" id="KW-1185">Reference proteome</keyword>
<dbReference type="SUPFAM" id="SSF52540">
    <property type="entry name" value="P-loop containing nucleoside triphosphate hydrolases"/>
    <property type="match status" value="1"/>
</dbReference>
<dbReference type="InterPro" id="IPR041385">
    <property type="entry name" value="SH3_12"/>
</dbReference>